<dbReference type="GO" id="GO:0006457">
    <property type="term" value="P:protein folding"/>
    <property type="evidence" value="ECO:0007669"/>
    <property type="project" value="InterPro"/>
</dbReference>
<dbReference type="GO" id="GO:0042803">
    <property type="term" value="F:protein homodimerization activity"/>
    <property type="evidence" value="ECO:0007669"/>
    <property type="project" value="InterPro"/>
</dbReference>
<keyword evidence="1" id="KW-0143">Chaperone</keyword>
<dbReference type="AlphaFoldDB" id="A0A5C5XUZ9"/>
<dbReference type="GO" id="GO:0000774">
    <property type="term" value="F:adenyl-nucleotide exchange factor activity"/>
    <property type="evidence" value="ECO:0007669"/>
    <property type="project" value="InterPro"/>
</dbReference>
<dbReference type="Proteomes" id="UP000318053">
    <property type="component" value="Unassembled WGS sequence"/>
</dbReference>
<dbReference type="Gene3D" id="2.30.22.10">
    <property type="entry name" value="Head domain of nucleotide exchange factor GrpE"/>
    <property type="match status" value="1"/>
</dbReference>
<dbReference type="Pfam" id="PF01025">
    <property type="entry name" value="GrpE"/>
    <property type="match status" value="1"/>
</dbReference>
<proteinExistence type="predicted"/>
<dbReference type="OrthoDB" id="9812586at2"/>
<comment type="caution">
    <text evidence="3">The sequence shown here is derived from an EMBL/GenBank/DDBJ whole genome shotgun (WGS) entry which is preliminary data.</text>
</comment>
<evidence type="ECO:0000256" key="2">
    <source>
        <dbReference type="SAM" id="MobiDB-lite"/>
    </source>
</evidence>
<accession>A0A5C5XUZ9</accession>
<protein>
    <submittedName>
        <fullName evidence="3">Protein GrpE</fullName>
    </submittedName>
</protein>
<evidence type="ECO:0000313" key="3">
    <source>
        <dbReference type="EMBL" id="TWT67107.1"/>
    </source>
</evidence>
<name>A0A5C5XUZ9_9BACT</name>
<organism evidence="3 4">
    <name type="scientific">Allorhodopirellula solitaria</name>
    <dbReference type="NCBI Taxonomy" id="2527987"/>
    <lineage>
        <taxon>Bacteria</taxon>
        <taxon>Pseudomonadati</taxon>
        <taxon>Planctomycetota</taxon>
        <taxon>Planctomycetia</taxon>
        <taxon>Pirellulales</taxon>
        <taxon>Pirellulaceae</taxon>
        <taxon>Allorhodopirellula</taxon>
    </lineage>
</organism>
<dbReference type="PANTHER" id="PTHR21237:SF23">
    <property type="entry name" value="GRPE PROTEIN HOMOLOG, MITOCHONDRIAL"/>
    <property type="match status" value="1"/>
</dbReference>
<feature type="region of interest" description="Disordered" evidence="2">
    <location>
        <begin position="1"/>
        <end position="20"/>
    </location>
</feature>
<dbReference type="InterPro" id="IPR000740">
    <property type="entry name" value="GrpE"/>
</dbReference>
<dbReference type="InterPro" id="IPR009012">
    <property type="entry name" value="GrpE_head"/>
</dbReference>
<feature type="region of interest" description="Disordered" evidence="2">
    <location>
        <begin position="71"/>
        <end position="90"/>
    </location>
</feature>
<dbReference type="SUPFAM" id="SSF51064">
    <property type="entry name" value="Head domain of nucleotide exchange factor GrpE"/>
    <property type="match status" value="1"/>
</dbReference>
<reference evidence="3 4" key="1">
    <citation type="submission" date="2019-02" db="EMBL/GenBank/DDBJ databases">
        <title>Deep-cultivation of Planctomycetes and their phenomic and genomic characterization uncovers novel biology.</title>
        <authorList>
            <person name="Wiegand S."/>
            <person name="Jogler M."/>
            <person name="Boedeker C."/>
            <person name="Pinto D."/>
            <person name="Vollmers J."/>
            <person name="Rivas-Marin E."/>
            <person name="Kohn T."/>
            <person name="Peeters S.H."/>
            <person name="Heuer A."/>
            <person name="Rast P."/>
            <person name="Oberbeckmann S."/>
            <person name="Bunk B."/>
            <person name="Jeske O."/>
            <person name="Meyerdierks A."/>
            <person name="Storesund J.E."/>
            <person name="Kallscheuer N."/>
            <person name="Luecker S."/>
            <person name="Lage O.M."/>
            <person name="Pohl T."/>
            <person name="Merkel B.J."/>
            <person name="Hornburger P."/>
            <person name="Mueller R.-W."/>
            <person name="Bruemmer F."/>
            <person name="Labrenz M."/>
            <person name="Spormann A.M."/>
            <person name="Op Den Camp H."/>
            <person name="Overmann J."/>
            <person name="Amann R."/>
            <person name="Jetten M.S.M."/>
            <person name="Mascher T."/>
            <person name="Medema M.H."/>
            <person name="Devos D.P."/>
            <person name="Kaster A.-K."/>
            <person name="Ovreas L."/>
            <person name="Rohde M."/>
            <person name="Galperin M.Y."/>
            <person name="Jogler C."/>
        </authorList>
    </citation>
    <scope>NUCLEOTIDE SEQUENCE [LARGE SCALE GENOMIC DNA]</scope>
    <source>
        <strain evidence="3 4">CA85</strain>
    </source>
</reference>
<evidence type="ECO:0000313" key="4">
    <source>
        <dbReference type="Proteomes" id="UP000318053"/>
    </source>
</evidence>
<evidence type="ECO:0000256" key="1">
    <source>
        <dbReference type="ARBA" id="ARBA00023186"/>
    </source>
</evidence>
<sequence>MNAPPGNASGDSTTEDIPPTFGLLDVVEAFTAMRHEYRNQTKETRAVAERLGSTSEKLDAVGERIEAVVAATQNKASTSRSGDDPSTTDENLGSVFALRLAEIDHAVSRSIDAARRSLCTNPDTAPARAPVSATDYLGSLGPITRFFCRRFAHQLDQQRQHEAQPKLGTEQATIENVVAGLAMTTDHVRRELKKHGVERIDVLGQPFDGEAMHAVEVVDSDAIPPGHVAEQLSPAYRFGERIIRYADVRIARG</sequence>
<dbReference type="GO" id="GO:0051087">
    <property type="term" value="F:protein-folding chaperone binding"/>
    <property type="evidence" value="ECO:0007669"/>
    <property type="project" value="InterPro"/>
</dbReference>
<dbReference type="RefSeq" id="WP_146391058.1">
    <property type="nucleotide sequence ID" value="NZ_SJPK01000004.1"/>
</dbReference>
<gene>
    <name evidence="3" type="primary">grpE</name>
    <name evidence="3" type="ORF">CA85_19530</name>
</gene>
<dbReference type="GO" id="GO:0051082">
    <property type="term" value="F:unfolded protein binding"/>
    <property type="evidence" value="ECO:0007669"/>
    <property type="project" value="TreeGrafter"/>
</dbReference>
<dbReference type="PANTHER" id="PTHR21237">
    <property type="entry name" value="GRPE PROTEIN"/>
    <property type="match status" value="1"/>
</dbReference>
<keyword evidence="4" id="KW-1185">Reference proteome</keyword>
<dbReference type="EMBL" id="SJPK01000004">
    <property type="protein sequence ID" value="TWT67107.1"/>
    <property type="molecule type" value="Genomic_DNA"/>
</dbReference>